<organism evidence="1">
    <name type="scientific">Cladocopium goreaui</name>
    <dbReference type="NCBI Taxonomy" id="2562237"/>
    <lineage>
        <taxon>Eukaryota</taxon>
        <taxon>Sar</taxon>
        <taxon>Alveolata</taxon>
        <taxon>Dinophyceae</taxon>
        <taxon>Suessiales</taxon>
        <taxon>Symbiodiniaceae</taxon>
        <taxon>Cladocopium</taxon>
    </lineage>
</organism>
<name>A0A9P1FN77_9DINO</name>
<evidence type="ECO:0000313" key="2">
    <source>
        <dbReference type="EMBL" id="CAL1135476.1"/>
    </source>
</evidence>
<evidence type="ECO:0000313" key="3">
    <source>
        <dbReference type="EMBL" id="CAL4769413.1"/>
    </source>
</evidence>
<keyword evidence="4" id="KW-1185">Reference proteome</keyword>
<evidence type="ECO:0000313" key="4">
    <source>
        <dbReference type="Proteomes" id="UP001152797"/>
    </source>
</evidence>
<dbReference type="Proteomes" id="UP001152797">
    <property type="component" value="Unassembled WGS sequence"/>
</dbReference>
<accession>A0A9P1FN77</accession>
<sequence>MGWMSWGAVAPDARGEAQGRLGPFSRDVPPLQPGGHTSLCASPLCEITCDEDDSGSGAVSDASLLQMNLKLNSLPPACRIWQHTYILNAPCEHFGLGQAAGFLVSGASRSGSRFLSRLFQGLGMNVSDHSDSARGADGAVSWVHGLHRSSCTVPSWQSPRFFSKAFLLLRDPLKQIPSRARSIRSTEDFDWLEFARCAADFGQPSTTATADDRLRLALKHYVLQNSFVEKYAEKSFWVEDIDAHHPATLDIIHEICEEFGSTQAHCDDVKLRQLISGSLPIGHLLIPGVKWSQLQAIDRPFAAMAQSLTRRHGKQLSVNDQLPEVPWGFHCDFVNDLWSCALPSEAESLLDRSFSLEDMMRSKDTALCAEQLPPLNGSMVLSVSVARAGSETLSRMLGSTGLHLHDHQCNAHTLLEHGAGHVIVSLRHPVSRIVSGLQWHAHGDISQSVSADAGDEAERSDLGHLSGTAYALQGAVFSFDEFNHSYVDALRNISDPNHRVAMDVQYRPYSNNIFIPVVDFYMKGITNEELKRLSFVCTCTLKEDMDRVSQKLNLNLDTEILSHESASSSDDPEVQRQWLSQRNIDWIREIYAEDEAFYLEHCSHCESTQAA</sequence>
<dbReference type="EMBL" id="CAMXCT010000683">
    <property type="protein sequence ID" value="CAI3982101.1"/>
    <property type="molecule type" value="Genomic_DNA"/>
</dbReference>
<reference evidence="1" key="1">
    <citation type="submission" date="2022-10" db="EMBL/GenBank/DDBJ databases">
        <authorList>
            <person name="Chen Y."/>
            <person name="Dougan E. K."/>
            <person name="Chan C."/>
            <person name="Rhodes N."/>
            <person name="Thang M."/>
        </authorList>
    </citation>
    <scope>NUCLEOTIDE SEQUENCE</scope>
</reference>
<comment type="caution">
    <text evidence="1">The sequence shown here is derived from an EMBL/GenBank/DDBJ whole genome shotgun (WGS) entry which is preliminary data.</text>
</comment>
<evidence type="ECO:0000313" key="1">
    <source>
        <dbReference type="EMBL" id="CAI3982101.1"/>
    </source>
</evidence>
<reference evidence="2" key="2">
    <citation type="submission" date="2024-04" db="EMBL/GenBank/DDBJ databases">
        <authorList>
            <person name="Chen Y."/>
            <person name="Shah S."/>
            <person name="Dougan E. K."/>
            <person name="Thang M."/>
            <person name="Chan C."/>
        </authorList>
    </citation>
    <scope>NUCLEOTIDE SEQUENCE [LARGE SCALE GENOMIC DNA]</scope>
</reference>
<dbReference type="EMBL" id="CAMXCT030000683">
    <property type="protein sequence ID" value="CAL4769413.1"/>
    <property type="molecule type" value="Genomic_DNA"/>
</dbReference>
<protein>
    <submittedName>
        <fullName evidence="3">Protein-tyrosine sulfotransferase</fullName>
    </submittedName>
</protein>
<dbReference type="AlphaFoldDB" id="A0A9P1FN77"/>
<dbReference type="EMBL" id="CAMXCT020000683">
    <property type="protein sequence ID" value="CAL1135476.1"/>
    <property type="molecule type" value="Genomic_DNA"/>
</dbReference>
<gene>
    <name evidence="1" type="ORF">C1SCF055_LOCUS9836</name>
</gene>
<proteinExistence type="predicted"/>